<reference evidence="2" key="2">
    <citation type="submission" date="2020-09" db="EMBL/GenBank/DDBJ databases">
        <authorList>
            <person name="Sun Q."/>
            <person name="Zhou Y."/>
        </authorList>
    </citation>
    <scope>NUCLEOTIDE SEQUENCE</scope>
    <source>
        <strain evidence="2">CGMCC 4.7278</strain>
    </source>
</reference>
<evidence type="ECO:0008006" key="4">
    <source>
        <dbReference type="Google" id="ProtNLM"/>
    </source>
</evidence>
<dbReference type="AlphaFoldDB" id="A0A917Q7A1"/>
<reference evidence="2" key="1">
    <citation type="journal article" date="2014" name="Int. J. Syst. Evol. Microbiol.">
        <title>Complete genome sequence of Corynebacterium casei LMG S-19264T (=DSM 44701T), isolated from a smear-ripened cheese.</title>
        <authorList>
            <consortium name="US DOE Joint Genome Institute (JGI-PGF)"/>
            <person name="Walter F."/>
            <person name="Albersmeier A."/>
            <person name="Kalinowski J."/>
            <person name="Ruckert C."/>
        </authorList>
    </citation>
    <scope>NUCLEOTIDE SEQUENCE</scope>
    <source>
        <strain evidence="2">CGMCC 4.7278</strain>
    </source>
</reference>
<dbReference type="EMBL" id="BMMW01000001">
    <property type="protein sequence ID" value="GGK32745.1"/>
    <property type="molecule type" value="Genomic_DNA"/>
</dbReference>
<keyword evidence="1" id="KW-0472">Membrane</keyword>
<dbReference type="RefSeq" id="WP_188826680.1">
    <property type="nucleotide sequence ID" value="NZ_BMMW01000001.1"/>
</dbReference>
<keyword evidence="3" id="KW-1185">Reference proteome</keyword>
<feature type="transmembrane region" description="Helical" evidence="1">
    <location>
        <begin position="34"/>
        <end position="53"/>
    </location>
</feature>
<organism evidence="2 3">
    <name type="scientific">Nocardia camponoti</name>
    <dbReference type="NCBI Taxonomy" id="1616106"/>
    <lineage>
        <taxon>Bacteria</taxon>
        <taxon>Bacillati</taxon>
        <taxon>Actinomycetota</taxon>
        <taxon>Actinomycetes</taxon>
        <taxon>Mycobacteriales</taxon>
        <taxon>Nocardiaceae</taxon>
        <taxon>Nocardia</taxon>
    </lineage>
</organism>
<gene>
    <name evidence="2" type="ORF">GCM10011591_00570</name>
</gene>
<feature type="transmembrane region" description="Helical" evidence="1">
    <location>
        <begin position="59"/>
        <end position="79"/>
    </location>
</feature>
<keyword evidence="1" id="KW-1133">Transmembrane helix</keyword>
<dbReference type="Proteomes" id="UP000612956">
    <property type="component" value="Unassembled WGS sequence"/>
</dbReference>
<accession>A0A917Q7A1</accession>
<keyword evidence="1" id="KW-0812">Transmembrane</keyword>
<proteinExistence type="predicted"/>
<sequence>MNILPARHHFPDHARTTRQYAGEAFEDTMNWPGLVLIGVGLVFVAATLTAAGYGFAGWALIAGILCGICLVGGIGLVALEHRHIRTKDKNEMCEWPRR</sequence>
<evidence type="ECO:0000313" key="3">
    <source>
        <dbReference type="Proteomes" id="UP000612956"/>
    </source>
</evidence>
<protein>
    <recommendedName>
        <fullName evidence="4">UsfY protein</fullName>
    </recommendedName>
</protein>
<evidence type="ECO:0000313" key="2">
    <source>
        <dbReference type="EMBL" id="GGK32745.1"/>
    </source>
</evidence>
<name>A0A917Q7A1_9NOCA</name>
<evidence type="ECO:0000256" key="1">
    <source>
        <dbReference type="SAM" id="Phobius"/>
    </source>
</evidence>
<comment type="caution">
    <text evidence="2">The sequence shown here is derived from an EMBL/GenBank/DDBJ whole genome shotgun (WGS) entry which is preliminary data.</text>
</comment>